<keyword evidence="1" id="KW-1133">Transmembrane helix</keyword>
<dbReference type="SUPFAM" id="SSF56219">
    <property type="entry name" value="DNase I-like"/>
    <property type="match status" value="1"/>
</dbReference>
<accession>A0A2U8GKF3</accession>
<sequence length="330" mass="35384">MMAALLNRLGHGLRASMRMRFDAAAFGLGASSVGALSAPLTRLLSDESGYLAWLVDLIAHWQWLYVVAGGVCAAILLRRRPGVLVLLASGLIGIGWSGATTRADSAMPGSAPALTIATANLKLGQARLDDLAHWIGDLGADLVVLQEVSKESARRIAQWQDYPHQLVTADEGPFGLAILSRTPLTGSEALESLQQPLRYRSFISWQGHRIGISAIHPMPPISPTYHQRRVEMLTEEAQWSQHVSAPSIVAGDLNSTPWSSALAAVEPAGLLRATGLRPTWPAVFPVIPIDHILINDAWQVVESGVGPDIGSDHRPAFAVLSLRAQAIHAE</sequence>
<dbReference type="Proteomes" id="UP000244930">
    <property type="component" value="Chromosome"/>
</dbReference>
<organism evidence="3 4">
    <name type="scientific">Parazoarcus communis</name>
    <dbReference type="NCBI Taxonomy" id="41977"/>
    <lineage>
        <taxon>Bacteria</taxon>
        <taxon>Pseudomonadati</taxon>
        <taxon>Pseudomonadota</taxon>
        <taxon>Betaproteobacteria</taxon>
        <taxon>Rhodocyclales</taxon>
        <taxon>Zoogloeaceae</taxon>
        <taxon>Parazoarcus</taxon>
    </lineage>
</organism>
<proteinExistence type="predicted"/>
<keyword evidence="4" id="KW-1185">Reference proteome</keyword>
<dbReference type="Gene3D" id="3.60.10.10">
    <property type="entry name" value="Endonuclease/exonuclease/phosphatase"/>
    <property type="match status" value="1"/>
</dbReference>
<keyword evidence="1" id="KW-0812">Transmembrane</keyword>
<evidence type="ECO:0000259" key="2">
    <source>
        <dbReference type="Pfam" id="PF03372"/>
    </source>
</evidence>
<feature type="domain" description="Endonuclease/exonuclease/phosphatase" evidence="2">
    <location>
        <begin position="118"/>
        <end position="313"/>
    </location>
</feature>
<feature type="transmembrane region" description="Helical" evidence="1">
    <location>
        <begin position="61"/>
        <end position="77"/>
    </location>
</feature>
<gene>
    <name evidence="3" type="ORF">CEW83_01190</name>
</gene>
<feature type="transmembrane region" description="Helical" evidence="1">
    <location>
        <begin position="82"/>
        <end position="99"/>
    </location>
</feature>
<dbReference type="EMBL" id="CP022187">
    <property type="protein sequence ID" value="AWI74007.1"/>
    <property type="molecule type" value="Genomic_DNA"/>
</dbReference>
<evidence type="ECO:0000313" key="3">
    <source>
        <dbReference type="EMBL" id="AWI74007.1"/>
    </source>
</evidence>
<keyword evidence="1" id="KW-0472">Membrane</keyword>
<dbReference type="InterPro" id="IPR005135">
    <property type="entry name" value="Endo/exonuclease/phosphatase"/>
</dbReference>
<reference evidence="3 4" key="1">
    <citation type="submission" date="2017-06" db="EMBL/GenBank/DDBJ databases">
        <title>Azoarcus.</title>
        <authorList>
            <person name="Woo J.-H."/>
            <person name="Kim H.-S."/>
        </authorList>
    </citation>
    <scope>NUCLEOTIDE SEQUENCE [LARGE SCALE GENOMIC DNA]</scope>
    <source>
        <strain evidence="3 4">TSPY31</strain>
    </source>
</reference>
<protein>
    <recommendedName>
        <fullName evidence="2">Endonuclease/exonuclease/phosphatase domain-containing protein</fullName>
    </recommendedName>
</protein>
<dbReference type="GO" id="GO:0003824">
    <property type="term" value="F:catalytic activity"/>
    <property type="evidence" value="ECO:0007669"/>
    <property type="project" value="InterPro"/>
</dbReference>
<evidence type="ECO:0000313" key="4">
    <source>
        <dbReference type="Proteomes" id="UP000244930"/>
    </source>
</evidence>
<dbReference type="KEGG" id="acom:CEW83_01190"/>
<evidence type="ECO:0000256" key="1">
    <source>
        <dbReference type="SAM" id="Phobius"/>
    </source>
</evidence>
<dbReference type="AlphaFoldDB" id="A0A2U8GKF3"/>
<dbReference type="Pfam" id="PF03372">
    <property type="entry name" value="Exo_endo_phos"/>
    <property type="match status" value="1"/>
</dbReference>
<name>A0A2U8GKF3_9RHOO</name>
<dbReference type="RefSeq" id="WP_108947714.1">
    <property type="nucleotide sequence ID" value="NZ_CP022187.1"/>
</dbReference>
<dbReference type="InterPro" id="IPR036691">
    <property type="entry name" value="Endo/exonu/phosph_ase_sf"/>
</dbReference>